<reference evidence="2" key="2">
    <citation type="submission" date="2020-09" db="EMBL/GenBank/DDBJ databases">
        <authorList>
            <person name="Sun Q."/>
            <person name="Ohkuma M."/>
        </authorList>
    </citation>
    <scope>NUCLEOTIDE SEQUENCE</scope>
    <source>
        <strain evidence="2">JCM 12580</strain>
    </source>
</reference>
<dbReference type="RefSeq" id="WP_188632500.1">
    <property type="nucleotide sequence ID" value="NZ_BMNQ01000016.1"/>
</dbReference>
<dbReference type="AlphaFoldDB" id="A0A917UX35"/>
<dbReference type="Proteomes" id="UP000658382">
    <property type="component" value="Unassembled WGS sequence"/>
</dbReference>
<dbReference type="EMBL" id="BMNQ01000016">
    <property type="protein sequence ID" value="GGJ93609.1"/>
    <property type="molecule type" value="Genomic_DNA"/>
</dbReference>
<evidence type="ECO:0000313" key="2">
    <source>
        <dbReference type="EMBL" id="GGJ93609.1"/>
    </source>
</evidence>
<sequence>MTSGWVFEEAAIVFVSILAGIIFFYISSPSVKHEKKQQLEEGTSLIINFVLFIWAGKIVLNIHIFVTDPLAVLAYPSDAHAFYMAVLLLLVNIVYKATRKQMYVGTVLSALVPIFLGSAFLYEFIEAVWNDNTMSWSHMGLLFILLILFLIRYEQIRPFTMTALIFTIWSLGQTILTFILPYTTLYGYMMSLWFLILVFTISLIALIYNKRKVT</sequence>
<feature type="transmembrane region" description="Helical" evidence="1">
    <location>
        <begin position="188"/>
        <end position="208"/>
    </location>
</feature>
<accession>A0A917UX35</accession>
<organism evidence="2 3">
    <name type="scientific">Lentibacillus kapialis</name>
    <dbReference type="NCBI Taxonomy" id="340214"/>
    <lineage>
        <taxon>Bacteria</taxon>
        <taxon>Bacillati</taxon>
        <taxon>Bacillota</taxon>
        <taxon>Bacilli</taxon>
        <taxon>Bacillales</taxon>
        <taxon>Bacillaceae</taxon>
        <taxon>Lentibacillus</taxon>
    </lineage>
</organism>
<name>A0A917UX35_9BACI</name>
<gene>
    <name evidence="2" type="ORF">GCM10007063_15210</name>
</gene>
<proteinExistence type="predicted"/>
<comment type="caution">
    <text evidence="2">The sequence shown here is derived from an EMBL/GenBank/DDBJ whole genome shotgun (WGS) entry which is preliminary data.</text>
</comment>
<reference evidence="2" key="1">
    <citation type="journal article" date="2014" name="Int. J. Syst. Evol. Microbiol.">
        <title>Complete genome sequence of Corynebacterium casei LMG S-19264T (=DSM 44701T), isolated from a smear-ripened cheese.</title>
        <authorList>
            <consortium name="US DOE Joint Genome Institute (JGI-PGF)"/>
            <person name="Walter F."/>
            <person name="Albersmeier A."/>
            <person name="Kalinowski J."/>
            <person name="Ruckert C."/>
        </authorList>
    </citation>
    <scope>NUCLEOTIDE SEQUENCE</scope>
    <source>
        <strain evidence="2">JCM 12580</strain>
    </source>
</reference>
<protein>
    <submittedName>
        <fullName evidence="2">Uncharacterized protein</fullName>
    </submittedName>
</protein>
<evidence type="ECO:0000256" key="1">
    <source>
        <dbReference type="SAM" id="Phobius"/>
    </source>
</evidence>
<feature type="transmembrane region" description="Helical" evidence="1">
    <location>
        <begin position="102"/>
        <end position="122"/>
    </location>
</feature>
<keyword evidence="1" id="KW-1133">Transmembrane helix</keyword>
<feature type="transmembrane region" description="Helical" evidence="1">
    <location>
        <begin position="46"/>
        <end position="66"/>
    </location>
</feature>
<feature type="transmembrane region" description="Helical" evidence="1">
    <location>
        <begin position="134"/>
        <end position="151"/>
    </location>
</feature>
<keyword evidence="3" id="KW-1185">Reference proteome</keyword>
<keyword evidence="1" id="KW-0812">Transmembrane</keyword>
<keyword evidence="1" id="KW-0472">Membrane</keyword>
<feature type="transmembrane region" description="Helical" evidence="1">
    <location>
        <begin position="163"/>
        <end position="182"/>
    </location>
</feature>
<feature type="transmembrane region" description="Helical" evidence="1">
    <location>
        <begin position="72"/>
        <end position="95"/>
    </location>
</feature>
<feature type="transmembrane region" description="Helical" evidence="1">
    <location>
        <begin position="6"/>
        <end position="26"/>
    </location>
</feature>
<evidence type="ECO:0000313" key="3">
    <source>
        <dbReference type="Proteomes" id="UP000658382"/>
    </source>
</evidence>